<evidence type="ECO:0000256" key="7">
    <source>
        <dbReference type="ARBA" id="ARBA00022840"/>
    </source>
</evidence>
<evidence type="ECO:0000256" key="9">
    <source>
        <dbReference type="ARBA" id="ARBA00023204"/>
    </source>
</evidence>
<dbReference type="NCBIfam" id="TIGR00631">
    <property type="entry name" value="uvrb"/>
    <property type="match status" value="1"/>
</dbReference>
<dbReference type="SMART" id="SM00487">
    <property type="entry name" value="DEXDc"/>
    <property type="match status" value="1"/>
</dbReference>
<dbReference type="GO" id="GO:0009432">
    <property type="term" value="P:SOS response"/>
    <property type="evidence" value="ECO:0007669"/>
    <property type="project" value="UniProtKB-UniRule"/>
</dbReference>
<accession>A0A2M7SW56</accession>
<comment type="subcellular location">
    <subcellularLocation>
        <location evidence="1 12 13">Cytoplasm</location>
    </subcellularLocation>
</comment>
<dbReference type="InterPro" id="IPR024759">
    <property type="entry name" value="UvrB_YAD/RRR_dom"/>
</dbReference>
<dbReference type="GO" id="GO:0009381">
    <property type="term" value="F:excinuclease ABC activity"/>
    <property type="evidence" value="ECO:0007669"/>
    <property type="project" value="UniProtKB-UniRule"/>
</dbReference>
<comment type="similarity">
    <text evidence="2 12 13">Belongs to the UvrB family.</text>
</comment>
<dbReference type="InterPro" id="IPR041471">
    <property type="entry name" value="UvrB_inter"/>
</dbReference>
<dbReference type="InterPro" id="IPR001943">
    <property type="entry name" value="UVR_dom"/>
</dbReference>
<dbReference type="PROSITE" id="PS50151">
    <property type="entry name" value="UVR"/>
    <property type="match status" value="1"/>
</dbReference>
<dbReference type="GO" id="GO:0003677">
    <property type="term" value="F:DNA binding"/>
    <property type="evidence" value="ECO:0007669"/>
    <property type="project" value="UniProtKB-UniRule"/>
</dbReference>
<evidence type="ECO:0000256" key="12">
    <source>
        <dbReference type="HAMAP-Rule" id="MF_00204"/>
    </source>
</evidence>
<organism evidence="17 18">
    <name type="scientific">Candidatus Berkelbacteria bacterium CG_4_10_14_0_8_um_filter_42_34</name>
    <dbReference type="NCBI Taxonomy" id="1974502"/>
    <lineage>
        <taxon>Bacteria</taxon>
        <taxon>Candidatus Berkelbacteria</taxon>
    </lineage>
</organism>
<keyword evidence="5 12" id="KW-0227">DNA damage</keyword>
<dbReference type="Pfam" id="PF00271">
    <property type="entry name" value="Helicase_C"/>
    <property type="match status" value="1"/>
</dbReference>
<dbReference type="InterPro" id="IPR004807">
    <property type="entry name" value="UvrB"/>
</dbReference>
<dbReference type="NCBIfam" id="NF003673">
    <property type="entry name" value="PRK05298.1"/>
    <property type="match status" value="1"/>
</dbReference>
<keyword evidence="6 12" id="KW-0228">DNA excision</keyword>
<evidence type="ECO:0000256" key="8">
    <source>
        <dbReference type="ARBA" id="ARBA00022881"/>
    </source>
</evidence>
<dbReference type="Gene3D" id="4.10.860.10">
    <property type="entry name" value="UVR domain"/>
    <property type="match status" value="1"/>
</dbReference>
<feature type="domain" description="Helicase C-terminal" evidence="16">
    <location>
        <begin position="430"/>
        <end position="592"/>
    </location>
</feature>
<evidence type="ECO:0000256" key="5">
    <source>
        <dbReference type="ARBA" id="ARBA00022763"/>
    </source>
</evidence>
<evidence type="ECO:0000256" key="2">
    <source>
        <dbReference type="ARBA" id="ARBA00008533"/>
    </source>
</evidence>
<evidence type="ECO:0000313" key="18">
    <source>
        <dbReference type="Proteomes" id="UP000231332"/>
    </source>
</evidence>
<dbReference type="Pfam" id="PF02151">
    <property type="entry name" value="UVR"/>
    <property type="match status" value="1"/>
</dbReference>
<gene>
    <name evidence="12" type="primary">uvrB</name>
    <name evidence="17" type="ORF">COY45_02550</name>
</gene>
<protein>
    <recommendedName>
        <fullName evidence="11 12">UvrABC system protein B</fullName>
        <shortName evidence="12">Protein UvrB</shortName>
    </recommendedName>
    <alternativeName>
        <fullName evidence="12">Excinuclease ABC subunit B</fullName>
    </alternativeName>
</protein>
<dbReference type="Pfam" id="PF17757">
    <property type="entry name" value="UvrB_inter"/>
    <property type="match status" value="1"/>
</dbReference>
<dbReference type="SMART" id="SM00490">
    <property type="entry name" value="HELICc"/>
    <property type="match status" value="1"/>
</dbReference>
<feature type="domain" description="Helicase ATP-binding" evidence="15">
    <location>
        <begin position="26"/>
        <end position="161"/>
    </location>
</feature>
<dbReference type="CDD" id="cd17916">
    <property type="entry name" value="DEXHc_UvrB"/>
    <property type="match status" value="1"/>
</dbReference>
<dbReference type="GO" id="GO:0009380">
    <property type="term" value="C:excinuclease repair complex"/>
    <property type="evidence" value="ECO:0007669"/>
    <property type="project" value="InterPro"/>
</dbReference>
<proteinExistence type="inferred from homology"/>
<dbReference type="SUPFAM" id="SSF52540">
    <property type="entry name" value="P-loop containing nucleoside triphosphate hydrolases"/>
    <property type="match status" value="2"/>
</dbReference>
<dbReference type="InterPro" id="IPR027417">
    <property type="entry name" value="P-loop_NTPase"/>
</dbReference>
<dbReference type="InterPro" id="IPR036876">
    <property type="entry name" value="UVR_dom_sf"/>
</dbReference>
<evidence type="ECO:0000256" key="1">
    <source>
        <dbReference type="ARBA" id="ARBA00004496"/>
    </source>
</evidence>
<dbReference type="GO" id="GO:0005737">
    <property type="term" value="C:cytoplasm"/>
    <property type="evidence" value="ECO:0007669"/>
    <property type="project" value="UniProtKB-SubCell"/>
</dbReference>
<dbReference type="Pfam" id="PF04851">
    <property type="entry name" value="ResIII"/>
    <property type="match status" value="1"/>
</dbReference>
<evidence type="ECO:0000259" key="14">
    <source>
        <dbReference type="PROSITE" id="PS50151"/>
    </source>
</evidence>
<feature type="short sequence motif" description="Beta-hairpin" evidence="12">
    <location>
        <begin position="92"/>
        <end position="115"/>
    </location>
</feature>
<dbReference type="SUPFAM" id="SSF46600">
    <property type="entry name" value="C-terminal UvrC-binding domain of UvrB"/>
    <property type="match status" value="1"/>
</dbReference>
<comment type="function">
    <text evidence="12">The UvrABC repair system catalyzes the recognition and processing of DNA lesions. A damage recognition complex composed of 2 UvrA and 2 UvrB subunits scans DNA for abnormalities. Upon binding of the UvrA(2)B(2) complex to a putative damaged site, the DNA wraps around one UvrB monomer. DNA wrap is dependent on ATP binding by UvrB and probably causes local melting of the DNA helix, facilitating insertion of UvrB beta-hairpin between the DNA strands. Then UvrB probes one DNA strand for the presence of a lesion. If a lesion is found the UvrA subunits dissociate and the UvrB-DNA preincision complex is formed. This complex is subsequently bound by UvrC and the second UvrB is released. If no lesion is found, the DNA wraps around the other UvrB subunit that will check the other stand for damage.</text>
</comment>
<dbReference type="GO" id="GO:0006289">
    <property type="term" value="P:nucleotide-excision repair"/>
    <property type="evidence" value="ECO:0007669"/>
    <property type="project" value="UniProtKB-UniRule"/>
</dbReference>
<keyword evidence="4 12" id="KW-0547">Nucleotide-binding</keyword>
<dbReference type="PROSITE" id="PS51192">
    <property type="entry name" value="HELICASE_ATP_BIND_1"/>
    <property type="match status" value="1"/>
</dbReference>
<dbReference type="GO" id="GO:0005524">
    <property type="term" value="F:ATP binding"/>
    <property type="evidence" value="ECO:0007669"/>
    <property type="project" value="UniProtKB-UniRule"/>
</dbReference>
<evidence type="ECO:0000256" key="3">
    <source>
        <dbReference type="ARBA" id="ARBA00022490"/>
    </source>
</evidence>
<dbReference type="Proteomes" id="UP000231332">
    <property type="component" value="Unassembled WGS sequence"/>
</dbReference>
<evidence type="ECO:0000259" key="15">
    <source>
        <dbReference type="PROSITE" id="PS51192"/>
    </source>
</evidence>
<comment type="caution">
    <text evidence="17">The sequence shown here is derived from an EMBL/GenBank/DDBJ whole genome shotgun (WGS) entry which is preliminary data.</text>
</comment>
<dbReference type="GO" id="GO:0016887">
    <property type="term" value="F:ATP hydrolysis activity"/>
    <property type="evidence" value="ECO:0007669"/>
    <property type="project" value="InterPro"/>
</dbReference>
<dbReference type="Gene3D" id="3.40.50.300">
    <property type="entry name" value="P-loop containing nucleotide triphosphate hydrolases"/>
    <property type="match status" value="3"/>
</dbReference>
<feature type="binding site" evidence="12">
    <location>
        <begin position="39"/>
        <end position="46"/>
    </location>
    <ligand>
        <name>ATP</name>
        <dbReference type="ChEBI" id="CHEBI:30616"/>
    </ligand>
</feature>
<dbReference type="PANTHER" id="PTHR24029">
    <property type="entry name" value="UVRABC SYSTEM PROTEIN B"/>
    <property type="match status" value="1"/>
</dbReference>
<comment type="domain">
    <text evidence="12">The beta-hairpin motif is involved in DNA binding.</text>
</comment>
<feature type="domain" description="UVR" evidence="14">
    <location>
        <begin position="614"/>
        <end position="649"/>
    </location>
</feature>
<dbReference type="InterPro" id="IPR006935">
    <property type="entry name" value="Helicase/UvrB_N"/>
</dbReference>
<keyword evidence="7 12" id="KW-0067">ATP-binding</keyword>
<evidence type="ECO:0000256" key="6">
    <source>
        <dbReference type="ARBA" id="ARBA00022769"/>
    </source>
</evidence>
<keyword evidence="9 12" id="KW-0234">DNA repair</keyword>
<reference evidence="18" key="1">
    <citation type="submission" date="2017-09" db="EMBL/GenBank/DDBJ databases">
        <title>Depth-based differentiation of microbial function through sediment-hosted aquifers and enrichment of novel symbionts in the deep terrestrial subsurface.</title>
        <authorList>
            <person name="Probst A.J."/>
            <person name="Ladd B."/>
            <person name="Jarett J.K."/>
            <person name="Geller-Mcgrath D.E."/>
            <person name="Sieber C.M.K."/>
            <person name="Emerson J.B."/>
            <person name="Anantharaman K."/>
            <person name="Thomas B.C."/>
            <person name="Malmstrom R."/>
            <person name="Stieglmeier M."/>
            <person name="Klingl A."/>
            <person name="Woyke T."/>
            <person name="Ryan C.M."/>
            <person name="Banfield J.F."/>
        </authorList>
    </citation>
    <scope>NUCLEOTIDE SEQUENCE [LARGE SCALE GENOMIC DNA]</scope>
</reference>
<name>A0A2M7SW56_9BACT</name>
<keyword evidence="12 13" id="KW-0742">SOS response</keyword>
<keyword evidence="3 12" id="KW-0963">Cytoplasm</keyword>
<evidence type="ECO:0000256" key="4">
    <source>
        <dbReference type="ARBA" id="ARBA00022741"/>
    </source>
</evidence>
<dbReference type="AlphaFoldDB" id="A0A2M7SW56"/>
<keyword evidence="8 12" id="KW-0267">Excision nuclease</keyword>
<dbReference type="PROSITE" id="PS51194">
    <property type="entry name" value="HELICASE_CTER"/>
    <property type="match status" value="1"/>
</dbReference>
<sequence length="650" mass="74313">MSIPFKLKSKFSPTGDQPQAIEKLSQGIFAGKKFQTLLGVTGSGKTFTIANVIEKVQKPTLVIAHNKTLAAQLADEFREFFPDNAVHYFVSYYDYYQPEAYIPASDTYIEKDSSINDEIDRLRHAATQALLTRSDVIIVASVSCIYGIGSPENYQAQTVEFNLGEKINRREILAGLTNLQYARNDYDLRRGTYRVKGEAIEIYPAYTDFSYKIIFFGDEVESIEAIDSLSGKIREKLPSLEIYPAKHFITPNVDLKAIISQIEKDLKKQIAVFEKQNKLIEAQRIEERVKYDIEMLRETGYCTGIENYSRYFDGRKPGQPPSTLIDFFPKDYLLVIDESHMTIPQIHGMYGGDRSRKETLVEYGFRLPAAIDNRPLKYDEFYKKINQVIFSSATPDDYELELSKNAVSEQLIRPTGVVDPGVFLRPAKGQIPNLISEIEKNVSRGERIIVTTLTKRMAEDLTEFLLEKGLKVAYLHSDIATLERPEILRNLRRGKYDVVIGINLLREGIDLPEVSLVAILDADKEGFLRGKIALIQTIGRAARHTNGRVIMYADRETTAMKAAIFETNRRRKVQQKYNRDHHITAKNVERKIIEKEMVAAEEVNLLKIPKTERTRLIRELKKEMQAAALKLQFERAAELRDEIISLDNDR</sequence>
<evidence type="ECO:0000259" key="16">
    <source>
        <dbReference type="PROSITE" id="PS51194"/>
    </source>
</evidence>
<dbReference type="InterPro" id="IPR001650">
    <property type="entry name" value="Helicase_C-like"/>
</dbReference>
<comment type="subunit">
    <text evidence="10 12 13">Forms a heterotetramer with UvrA during the search for lesions. Interacts with UvrC in an incision complex.</text>
</comment>
<evidence type="ECO:0000256" key="11">
    <source>
        <dbReference type="ARBA" id="ARBA00029504"/>
    </source>
</evidence>
<dbReference type="InterPro" id="IPR014001">
    <property type="entry name" value="Helicase_ATP-bd"/>
</dbReference>
<evidence type="ECO:0000256" key="13">
    <source>
        <dbReference type="RuleBase" id="RU003587"/>
    </source>
</evidence>
<evidence type="ECO:0000313" key="17">
    <source>
        <dbReference type="EMBL" id="PIZ27412.1"/>
    </source>
</evidence>
<evidence type="ECO:0000256" key="10">
    <source>
        <dbReference type="ARBA" id="ARBA00026033"/>
    </source>
</evidence>
<dbReference type="HAMAP" id="MF_00204">
    <property type="entry name" value="UvrB"/>
    <property type="match status" value="1"/>
</dbReference>
<dbReference type="EMBL" id="PFMY01000122">
    <property type="protein sequence ID" value="PIZ27412.1"/>
    <property type="molecule type" value="Genomic_DNA"/>
</dbReference>
<dbReference type="Pfam" id="PF12344">
    <property type="entry name" value="UvrB"/>
    <property type="match status" value="1"/>
</dbReference>
<dbReference type="PANTHER" id="PTHR24029:SF0">
    <property type="entry name" value="UVRABC SYSTEM PROTEIN B"/>
    <property type="match status" value="1"/>
</dbReference>